<feature type="region of interest" description="Disordered" evidence="2">
    <location>
        <begin position="60"/>
        <end position="82"/>
    </location>
</feature>
<protein>
    <submittedName>
        <fullName evidence="3">Uncharacterized protein</fullName>
    </submittedName>
</protein>
<evidence type="ECO:0000313" key="4">
    <source>
        <dbReference type="Proteomes" id="UP000023152"/>
    </source>
</evidence>
<name>X6M8T3_RETFI</name>
<keyword evidence="1" id="KW-0175">Coiled coil</keyword>
<feature type="coiled-coil region" evidence="1">
    <location>
        <begin position="89"/>
        <end position="179"/>
    </location>
</feature>
<sequence>MWTDKDALNEISVSHGIPSFHGTHSNNAEKVIENLYNERQALVKQMNNINQELLKLSRQQEAKVPEDGDANSDANSVNPAGAPVLQKKVRELEDIIRTDRQTINNLKAEIDTQKTMLDAKITECDQQRSILQTQQAKINTLMAGKDKVDRDINEYEEEIQKLNTMLEIQNDELDNIDKVKLVVFSIAIFSSSFFDKRKKKEIKCWYKQCFKTNNPFEKTTWFFSLVEHDFFMYQLLLCVLGTLPVSRLDGHVFRFLKLLLSLLNANWF</sequence>
<evidence type="ECO:0000256" key="2">
    <source>
        <dbReference type="SAM" id="MobiDB-lite"/>
    </source>
</evidence>
<keyword evidence="4" id="KW-1185">Reference proteome</keyword>
<gene>
    <name evidence="3" type="ORF">RFI_27058</name>
</gene>
<accession>X6M8T3</accession>
<organism evidence="3 4">
    <name type="scientific">Reticulomyxa filosa</name>
    <dbReference type="NCBI Taxonomy" id="46433"/>
    <lineage>
        <taxon>Eukaryota</taxon>
        <taxon>Sar</taxon>
        <taxon>Rhizaria</taxon>
        <taxon>Retaria</taxon>
        <taxon>Foraminifera</taxon>
        <taxon>Monothalamids</taxon>
        <taxon>Reticulomyxidae</taxon>
        <taxon>Reticulomyxa</taxon>
    </lineage>
</organism>
<dbReference type="EMBL" id="ASPP01023530">
    <property type="protein sequence ID" value="ETO10319.1"/>
    <property type="molecule type" value="Genomic_DNA"/>
</dbReference>
<proteinExistence type="predicted"/>
<dbReference type="AlphaFoldDB" id="X6M8T3"/>
<evidence type="ECO:0000313" key="3">
    <source>
        <dbReference type="EMBL" id="ETO10319.1"/>
    </source>
</evidence>
<comment type="caution">
    <text evidence="3">The sequence shown here is derived from an EMBL/GenBank/DDBJ whole genome shotgun (WGS) entry which is preliminary data.</text>
</comment>
<dbReference type="Proteomes" id="UP000023152">
    <property type="component" value="Unassembled WGS sequence"/>
</dbReference>
<evidence type="ECO:0000256" key="1">
    <source>
        <dbReference type="SAM" id="Coils"/>
    </source>
</evidence>
<feature type="coiled-coil region" evidence="1">
    <location>
        <begin position="25"/>
        <end position="59"/>
    </location>
</feature>
<reference evidence="3 4" key="1">
    <citation type="journal article" date="2013" name="Curr. Biol.">
        <title>The Genome of the Foraminiferan Reticulomyxa filosa.</title>
        <authorList>
            <person name="Glockner G."/>
            <person name="Hulsmann N."/>
            <person name="Schleicher M."/>
            <person name="Noegel A.A."/>
            <person name="Eichinger L."/>
            <person name="Gallinger C."/>
            <person name="Pawlowski J."/>
            <person name="Sierra R."/>
            <person name="Euteneuer U."/>
            <person name="Pillet L."/>
            <person name="Moustafa A."/>
            <person name="Platzer M."/>
            <person name="Groth M."/>
            <person name="Szafranski K."/>
            <person name="Schliwa M."/>
        </authorList>
    </citation>
    <scope>NUCLEOTIDE SEQUENCE [LARGE SCALE GENOMIC DNA]</scope>
</reference>